<gene>
    <name evidence="1" type="ORF">CURHAP_LOCUS5357</name>
</gene>
<proteinExistence type="predicted"/>
<organism evidence="1 2">
    <name type="scientific">Prunus armeniaca</name>
    <name type="common">Apricot</name>
    <name type="synonym">Armeniaca vulgaris</name>
    <dbReference type="NCBI Taxonomy" id="36596"/>
    <lineage>
        <taxon>Eukaryota</taxon>
        <taxon>Viridiplantae</taxon>
        <taxon>Streptophyta</taxon>
        <taxon>Embryophyta</taxon>
        <taxon>Tracheophyta</taxon>
        <taxon>Spermatophyta</taxon>
        <taxon>Magnoliopsida</taxon>
        <taxon>eudicotyledons</taxon>
        <taxon>Gunneridae</taxon>
        <taxon>Pentapetalae</taxon>
        <taxon>rosids</taxon>
        <taxon>fabids</taxon>
        <taxon>Rosales</taxon>
        <taxon>Rosaceae</taxon>
        <taxon>Amygdaloideae</taxon>
        <taxon>Amygdaleae</taxon>
        <taxon>Prunus</taxon>
    </lineage>
</organism>
<dbReference type="AlphaFoldDB" id="A0A6J5TL27"/>
<accession>A0A6J5TL27</accession>
<evidence type="ECO:0000313" key="2">
    <source>
        <dbReference type="Proteomes" id="UP000507222"/>
    </source>
</evidence>
<dbReference type="Proteomes" id="UP000507222">
    <property type="component" value="Unassembled WGS sequence"/>
</dbReference>
<sequence length="97" mass="10990">MVGYDVVHGGCTWPWVLIVGVVPRRRSAECRQSVVLEVDRDRESFATIWNMRGVRSYDAASSMCCIAFIEQSKIEDKKNDKCKASLTGLGKYNKLKM</sequence>
<protein>
    <submittedName>
        <fullName evidence="1">Uncharacterized protein</fullName>
    </submittedName>
</protein>
<dbReference type="EMBL" id="CAEKDK010000001">
    <property type="protein sequence ID" value="CAB4263937.1"/>
    <property type="molecule type" value="Genomic_DNA"/>
</dbReference>
<name>A0A6J5TL27_PRUAR</name>
<evidence type="ECO:0000313" key="1">
    <source>
        <dbReference type="EMBL" id="CAB4263937.1"/>
    </source>
</evidence>
<reference evidence="1 2" key="1">
    <citation type="submission" date="2020-05" db="EMBL/GenBank/DDBJ databases">
        <authorList>
            <person name="Campoy J."/>
            <person name="Schneeberger K."/>
            <person name="Spophaly S."/>
        </authorList>
    </citation>
    <scope>NUCLEOTIDE SEQUENCE [LARGE SCALE GENOMIC DNA]</scope>
    <source>
        <strain evidence="1">PruArmRojPasFocal</strain>
    </source>
</reference>